<dbReference type="AlphaFoldDB" id="A0A0D0CHV7"/>
<name>A0A0D0CHV7_9AGAR</name>
<dbReference type="Proteomes" id="UP000053593">
    <property type="component" value="Unassembled WGS sequence"/>
</dbReference>
<evidence type="ECO:0000313" key="1">
    <source>
        <dbReference type="EMBL" id="KIK57872.1"/>
    </source>
</evidence>
<accession>A0A0D0CHV7</accession>
<sequence>MNTEQFTIREARDEELMEVIQVLSEGFTEDPVNNYIGGVKARIQVSDTSFDFRALRAFMNWQVRISRIHCGGRIMIAVDRVGGKDRIIAGSIWNAPGKRVQFSLKELMPLYHAGTLDVLRYWGLSGRMIAYFPKAEAVFEEEWRQRNIATSIDDTWQCWTVVVLPAYRGKGLLTSLFREFFSFAPDKTLVLEATSEDARDKYKHLGFETLETVHYGQGRTDGAGIVASGEKATGFKVYPMVRWGIH</sequence>
<dbReference type="OrthoDB" id="544277at2759"/>
<dbReference type="InterPro" id="IPR052523">
    <property type="entry name" value="Trichothecene_AcTrans"/>
</dbReference>
<reference evidence="1 2" key="1">
    <citation type="submission" date="2014-04" db="EMBL/GenBank/DDBJ databases">
        <title>Evolutionary Origins and Diversification of the Mycorrhizal Mutualists.</title>
        <authorList>
            <consortium name="DOE Joint Genome Institute"/>
            <consortium name="Mycorrhizal Genomics Consortium"/>
            <person name="Kohler A."/>
            <person name="Kuo A."/>
            <person name="Nagy L.G."/>
            <person name="Floudas D."/>
            <person name="Copeland A."/>
            <person name="Barry K.W."/>
            <person name="Cichocki N."/>
            <person name="Veneault-Fourrey C."/>
            <person name="LaButti K."/>
            <person name="Lindquist E.A."/>
            <person name="Lipzen A."/>
            <person name="Lundell T."/>
            <person name="Morin E."/>
            <person name="Murat C."/>
            <person name="Riley R."/>
            <person name="Ohm R."/>
            <person name="Sun H."/>
            <person name="Tunlid A."/>
            <person name="Henrissat B."/>
            <person name="Grigoriev I.V."/>
            <person name="Hibbett D.S."/>
            <person name="Martin F."/>
        </authorList>
    </citation>
    <scope>NUCLEOTIDE SEQUENCE [LARGE SCALE GENOMIC DNA]</scope>
    <source>
        <strain evidence="1 2">FD-317 M1</strain>
    </source>
</reference>
<dbReference type="PANTHER" id="PTHR42791">
    <property type="entry name" value="GNAT FAMILY ACETYLTRANSFERASE"/>
    <property type="match status" value="1"/>
</dbReference>
<dbReference type="InterPro" id="IPR016181">
    <property type="entry name" value="Acyl_CoA_acyltransferase"/>
</dbReference>
<keyword evidence="2" id="KW-1185">Reference proteome</keyword>
<proteinExistence type="predicted"/>
<evidence type="ECO:0000313" key="2">
    <source>
        <dbReference type="Proteomes" id="UP000053593"/>
    </source>
</evidence>
<dbReference type="EMBL" id="KN834788">
    <property type="protein sequence ID" value="KIK57872.1"/>
    <property type="molecule type" value="Genomic_DNA"/>
</dbReference>
<dbReference type="SUPFAM" id="SSF55729">
    <property type="entry name" value="Acyl-CoA N-acyltransferases (Nat)"/>
    <property type="match status" value="1"/>
</dbReference>
<gene>
    <name evidence="1" type="ORF">GYMLUDRAFT_262747</name>
</gene>
<evidence type="ECO:0008006" key="3">
    <source>
        <dbReference type="Google" id="ProtNLM"/>
    </source>
</evidence>
<organism evidence="1 2">
    <name type="scientific">Collybiopsis luxurians FD-317 M1</name>
    <dbReference type="NCBI Taxonomy" id="944289"/>
    <lineage>
        <taxon>Eukaryota</taxon>
        <taxon>Fungi</taxon>
        <taxon>Dikarya</taxon>
        <taxon>Basidiomycota</taxon>
        <taxon>Agaricomycotina</taxon>
        <taxon>Agaricomycetes</taxon>
        <taxon>Agaricomycetidae</taxon>
        <taxon>Agaricales</taxon>
        <taxon>Marasmiineae</taxon>
        <taxon>Omphalotaceae</taxon>
        <taxon>Collybiopsis</taxon>
        <taxon>Collybiopsis luxurians</taxon>
    </lineage>
</organism>
<dbReference type="Gene3D" id="3.40.630.30">
    <property type="match status" value="1"/>
</dbReference>
<dbReference type="PANTHER" id="PTHR42791:SF1">
    <property type="entry name" value="N-ACETYLTRANSFERASE DOMAIN-CONTAINING PROTEIN"/>
    <property type="match status" value="1"/>
</dbReference>
<dbReference type="HOGENOM" id="CLU_069195_3_0_1"/>
<protein>
    <recommendedName>
        <fullName evidence="3">N-acetyltransferase domain-containing protein</fullName>
    </recommendedName>
</protein>